<evidence type="ECO:0000256" key="3">
    <source>
        <dbReference type="ARBA" id="ARBA00022898"/>
    </source>
</evidence>
<evidence type="ECO:0000256" key="2">
    <source>
        <dbReference type="ARBA" id="ARBA00009320"/>
    </source>
</evidence>
<dbReference type="Pfam" id="PF01063">
    <property type="entry name" value="Aminotran_4"/>
    <property type="match status" value="1"/>
</dbReference>
<organism evidence="6 7">
    <name type="scientific">Oceanirhabdus seepicola</name>
    <dbReference type="NCBI Taxonomy" id="2828781"/>
    <lineage>
        <taxon>Bacteria</taxon>
        <taxon>Bacillati</taxon>
        <taxon>Bacillota</taxon>
        <taxon>Clostridia</taxon>
        <taxon>Eubacteriales</taxon>
        <taxon>Clostridiaceae</taxon>
        <taxon>Oceanirhabdus</taxon>
    </lineage>
</organism>
<comment type="similarity">
    <text evidence="2 4">Belongs to the class-IV pyridoxal-phosphate-dependent aminotransferase family.</text>
</comment>
<dbReference type="EMBL" id="JAGSOJ010000002">
    <property type="protein sequence ID" value="MCM1990638.1"/>
    <property type="molecule type" value="Genomic_DNA"/>
</dbReference>
<evidence type="ECO:0000313" key="6">
    <source>
        <dbReference type="EMBL" id="MCM1990638.1"/>
    </source>
</evidence>
<dbReference type="InterPro" id="IPR043131">
    <property type="entry name" value="BCAT-like_N"/>
</dbReference>
<gene>
    <name evidence="6" type="ORF">KDK92_12975</name>
</gene>
<dbReference type="FunFam" id="3.20.10.10:FF:000002">
    <property type="entry name" value="D-alanine aminotransferase"/>
    <property type="match status" value="1"/>
</dbReference>
<dbReference type="AlphaFoldDB" id="A0A9J6P354"/>
<keyword evidence="6" id="KW-0032">Aminotransferase</keyword>
<dbReference type="InterPro" id="IPR001544">
    <property type="entry name" value="Aminotrans_IV"/>
</dbReference>
<reference evidence="6" key="2">
    <citation type="submission" date="2021-04" db="EMBL/GenBank/DDBJ databases">
        <authorList>
            <person name="Dong X."/>
        </authorList>
    </citation>
    <scope>NUCLEOTIDE SEQUENCE</scope>
    <source>
        <strain evidence="6">ZWT</strain>
    </source>
</reference>
<dbReference type="InterPro" id="IPR018300">
    <property type="entry name" value="Aminotrans_IV_CS"/>
</dbReference>
<dbReference type="Proteomes" id="UP001056429">
    <property type="component" value="Unassembled WGS sequence"/>
</dbReference>
<dbReference type="SUPFAM" id="SSF56752">
    <property type="entry name" value="D-aminoacid aminotransferase-like PLP-dependent enzymes"/>
    <property type="match status" value="1"/>
</dbReference>
<dbReference type="GO" id="GO:0005829">
    <property type="term" value="C:cytosol"/>
    <property type="evidence" value="ECO:0007669"/>
    <property type="project" value="TreeGrafter"/>
</dbReference>
<evidence type="ECO:0000256" key="1">
    <source>
        <dbReference type="ARBA" id="ARBA00001933"/>
    </source>
</evidence>
<dbReference type="InterPro" id="IPR043132">
    <property type="entry name" value="BCAT-like_C"/>
</dbReference>
<dbReference type="InterPro" id="IPR050571">
    <property type="entry name" value="Class-IV_PLP-Dep_Aminotrnsfr"/>
</dbReference>
<comment type="cofactor">
    <cofactor evidence="1 5">
        <name>pyridoxal 5'-phosphate</name>
        <dbReference type="ChEBI" id="CHEBI:597326"/>
    </cofactor>
</comment>
<accession>A0A9J6P354</accession>
<keyword evidence="7" id="KW-1185">Reference proteome</keyword>
<evidence type="ECO:0000256" key="5">
    <source>
        <dbReference type="RuleBase" id="RU004516"/>
    </source>
</evidence>
<dbReference type="RefSeq" id="WP_250859729.1">
    <property type="nucleotide sequence ID" value="NZ_JAGSOJ010000002.1"/>
</dbReference>
<sequence length="243" mass="28526">MNKDKCISYDDGFFYGRGCFETILIKKEPVFLREHLNRLNLGLMKLGINKKICVEDVKEHISENDCALKIMVSEKNTMYEMRNISYRPEHYEKGFSLKLSQVMRNESSHMTYLKSFNYYDNIIEKKKAISEGFDEVIFLNTKGYIAEGAVSNIFFIKGENIITPKVECGLLNGIIREKFIEKFKDIIHEVEITLKEAMECEGAFITNSLMGIMWVNSLGEKKYERCSLYDELREWYNLLLEEF</sequence>
<dbReference type="InterPro" id="IPR036038">
    <property type="entry name" value="Aminotransferase-like"/>
</dbReference>
<evidence type="ECO:0000313" key="7">
    <source>
        <dbReference type="Proteomes" id="UP001056429"/>
    </source>
</evidence>
<dbReference type="Gene3D" id="3.30.470.10">
    <property type="match status" value="1"/>
</dbReference>
<dbReference type="Gene3D" id="3.20.10.10">
    <property type="entry name" value="D-amino Acid Aminotransferase, subunit A, domain 2"/>
    <property type="match status" value="1"/>
</dbReference>
<evidence type="ECO:0000256" key="4">
    <source>
        <dbReference type="RuleBase" id="RU004106"/>
    </source>
</evidence>
<protein>
    <submittedName>
        <fullName evidence="6">Aminotransferase class IV</fullName>
    </submittedName>
</protein>
<dbReference type="GO" id="GO:0008652">
    <property type="term" value="P:amino acid biosynthetic process"/>
    <property type="evidence" value="ECO:0007669"/>
    <property type="project" value="UniProtKB-ARBA"/>
</dbReference>
<dbReference type="GO" id="GO:0046394">
    <property type="term" value="P:carboxylic acid biosynthetic process"/>
    <property type="evidence" value="ECO:0007669"/>
    <property type="project" value="UniProtKB-ARBA"/>
</dbReference>
<dbReference type="PANTHER" id="PTHR42743">
    <property type="entry name" value="AMINO-ACID AMINOTRANSFERASE"/>
    <property type="match status" value="1"/>
</dbReference>
<dbReference type="PROSITE" id="PS00770">
    <property type="entry name" value="AA_TRANSFER_CLASS_4"/>
    <property type="match status" value="1"/>
</dbReference>
<name>A0A9J6P354_9CLOT</name>
<dbReference type="PANTHER" id="PTHR42743:SF11">
    <property type="entry name" value="AMINODEOXYCHORISMATE LYASE"/>
    <property type="match status" value="1"/>
</dbReference>
<keyword evidence="6" id="KW-0808">Transferase</keyword>
<comment type="caution">
    <text evidence="6">The sequence shown here is derived from an EMBL/GenBank/DDBJ whole genome shotgun (WGS) entry which is preliminary data.</text>
</comment>
<proteinExistence type="inferred from homology"/>
<dbReference type="GO" id="GO:0008483">
    <property type="term" value="F:transaminase activity"/>
    <property type="evidence" value="ECO:0007669"/>
    <property type="project" value="UniProtKB-KW"/>
</dbReference>
<keyword evidence="3 5" id="KW-0663">Pyridoxal phosphate</keyword>
<reference evidence="6" key="1">
    <citation type="journal article" date="2021" name="mSystems">
        <title>Bacteria and Archaea Synergistically Convert Glycine Betaine to Biogenic Methane in the Formosa Cold Seep of the South China Sea.</title>
        <authorList>
            <person name="Li L."/>
            <person name="Zhang W."/>
            <person name="Zhang S."/>
            <person name="Song L."/>
            <person name="Sun Q."/>
            <person name="Zhang H."/>
            <person name="Xiang H."/>
            <person name="Dong X."/>
        </authorList>
    </citation>
    <scope>NUCLEOTIDE SEQUENCE</scope>
    <source>
        <strain evidence="6">ZWT</strain>
    </source>
</reference>